<accession>A0ABM8IUC4</accession>
<organism evidence="1 2">
    <name type="scientific">Pyrodictium abyssi</name>
    <dbReference type="NCBI Taxonomy" id="54256"/>
    <lineage>
        <taxon>Archaea</taxon>
        <taxon>Thermoproteota</taxon>
        <taxon>Thermoprotei</taxon>
        <taxon>Desulfurococcales</taxon>
        <taxon>Pyrodictiaceae</taxon>
        <taxon>Pyrodictium</taxon>
    </lineage>
</organism>
<name>A0ABM8IUC4_9CREN</name>
<dbReference type="Proteomes" id="UP001341135">
    <property type="component" value="Chromosome"/>
</dbReference>
<evidence type="ECO:0000313" key="2">
    <source>
        <dbReference type="Proteomes" id="UP001341135"/>
    </source>
</evidence>
<gene>
    <name evidence="1" type="ORF">PABY_06860</name>
</gene>
<keyword evidence="2" id="KW-1185">Reference proteome</keyword>
<reference evidence="1 2" key="1">
    <citation type="submission" date="2023-09" db="EMBL/GenBank/DDBJ databases">
        <title>Pyrofollis japonicus gen. nov. sp. nov., a novel member of the family Pyrodictiaceae isolated from the Iheya North hydrothermal field.</title>
        <authorList>
            <person name="Miyazaki U."/>
            <person name="Sanari M."/>
            <person name="Tame A."/>
            <person name="Kitajima M."/>
            <person name="Okamoto A."/>
            <person name="Sawayama S."/>
            <person name="Miyazaki J."/>
            <person name="Takai K."/>
            <person name="Nakagawa S."/>
        </authorList>
    </citation>
    <scope>NUCLEOTIDE SEQUENCE [LARGE SCALE GENOMIC DNA]</scope>
    <source>
        <strain evidence="1 2">AV2</strain>
    </source>
</reference>
<dbReference type="EMBL" id="AP028907">
    <property type="protein sequence ID" value="BES81119.1"/>
    <property type="molecule type" value="Genomic_DNA"/>
</dbReference>
<dbReference type="InterPro" id="IPR010268">
    <property type="entry name" value="PaREP1"/>
</dbReference>
<proteinExistence type="predicted"/>
<protein>
    <submittedName>
        <fullName evidence="1">Uncharacterized protein</fullName>
    </submittedName>
</protein>
<dbReference type="Pfam" id="PF05942">
    <property type="entry name" value="PaREP1"/>
    <property type="match status" value="1"/>
</dbReference>
<evidence type="ECO:0000313" key="1">
    <source>
        <dbReference type="EMBL" id="BES81119.1"/>
    </source>
</evidence>
<sequence length="355" mass="38481">MFMDEDGNWLFNITLAYIFHPPSATLYVNEAIVAGYDVLVLGQEVARVGFDKPSGWLQPEDTITVDEEAWRFENATAAYYGVTAYYEAGEGVLLDTVLVVVGFSVEWTSSGGRGRAPAPLLWLFWPLLLHPRPTMPAAPAGPPLGGVGAVADLWVLGVVLKYPRGIVPCLSGRARSSARRSARLITGRSGVRIPPGPPPQSPPLSLASDGPRCAPFCCTSTVRCRLTPGALARAAGPGLRYIALWRRLYQGCGMAVGVEFLERPLPKPERSLVGYASARVLEALLEALLALRFLGRGFTRSAAGKALQAWRALTGALPALERDRIAEKLGEKERKGGWSREHGEALEALKRRLRL</sequence>